<evidence type="ECO:0000259" key="1">
    <source>
        <dbReference type="Pfam" id="PF01425"/>
    </source>
</evidence>
<evidence type="ECO:0000313" key="3">
    <source>
        <dbReference type="Proteomes" id="UP000799770"/>
    </source>
</evidence>
<reference evidence="2" key="1">
    <citation type="journal article" date="2020" name="Stud. Mycol.">
        <title>101 Dothideomycetes genomes: a test case for predicting lifestyles and emergence of pathogens.</title>
        <authorList>
            <person name="Haridas S."/>
            <person name="Albert R."/>
            <person name="Binder M."/>
            <person name="Bloem J."/>
            <person name="Labutti K."/>
            <person name="Salamov A."/>
            <person name="Andreopoulos B."/>
            <person name="Baker S."/>
            <person name="Barry K."/>
            <person name="Bills G."/>
            <person name="Bluhm B."/>
            <person name="Cannon C."/>
            <person name="Castanera R."/>
            <person name="Culley D."/>
            <person name="Daum C."/>
            <person name="Ezra D."/>
            <person name="Gonzalez J."/>
            <person name="Henrissat B."/>
            <person name="Kuo A."/>
            <person name="Liang C."/>
            <person name="Lipzen A."/>
            <person name="Lutzoni F."/>
            <person name="Magnuson J."/>
            <person name="Mondo S."/>
            <person name="Nolan M."/>
            <person name="Ohm R."/>
            <person name="Pangilinan J."/>
            <person name="Park H.-J."/>
            <person name="Ramirez L."/>
            <person name="Alfaro M."/>
            <person name="Sun H."/>
            <person name="Tritt A."/>
            <person name="Yoshinaga Y."/>
            <person name="Zwiers L.-H."/>
            <person name="Turgeon B."/>
            <person name="Goodwin S."/>
            <person name="Spatafora J."/>
            <person name="Crous P."/>
            <person name="Grigoriev I."/>
        </authorList>
    </citation>
    <scope>NUCLEOTIDE SEQUENCE</scope>
    <source>
        <strain evidence="2">CBS 627.86</strain>
    </source>
</reference>
<dbReference type="OrthoDB" id="566138at2759"/>
<sequence length="512" mass="55253">MTTQKLDVLRATAGEIRGLLDAGNTTSVELVKTYLAQIGIHNHAGARLNAVISTAPEELLLEQAQALDMERQQSQSRSRIHGIPILVKDQFCMPSFGLPTTAGTLGLKGLKTKNDAAIPTLLKKAGALIIATTNLSELGNAKGYNITAGWSPIGGQTQTPYVKGGVEEDALWLGHSTPAGSSSGSAVGVAAGFAPLSIGTELDGSIVQPALRVGLYSLKPTPLSHDLRGSQAEGSLNTRVSPLARTAKDVADLTAVLLGRQDYDSSLTGTWDGIRIAYLNADKWHYPEGISESNEKFDTQSKEETRIALAKAESLGAKVVYDAPLPLLSEMEKDHGAPPLGDISLFEVRLTLEKFFANFEPQPFHTLEEFVQFNEAHASEELPGDFNQMHLERAVKHNMTQKEYERDQNLLKEKTREIIDKCLSDTGSDVIMASGESLLTSVAMAAAYPIGSVPLGWAKFNGRGFGLEVMARNGEEDKILRVMSAWERMLPEAVKPPALLEPSASLDFHAEL</sequence>
<dbReference type="EMBL" id="ML977336">
    <property type="protein sequence ID" value="KAF2111040.1"/>
    <property type="molecule type" value="Genomic_DNA"/>
</dbReference>
<keyword evidence="3" id="KW-1185">Reference proteome</keyword>
<dbReference type="AlphaFoldDB" id="A0A6A5YVF7"/>
<gene>
    <name evidence="2" type="ORF">BDV96DRAFT_650641</name>
</gene>
<organism evidence="2 3">
    <name type="scientific">Lophiotrema nucula</name>
    <dbReference type="NCBI Taxonomy" id="690887"/>
    <lineage>
        <taxon>Eukaryota</taxon>
        <taxon>Fungi</taxon>
        <taxon>Dikarya</taxon>
        <taxon>Ascomycota</taxon>
        <taxon>Pezizomycotina</taxon>
        <taxon>Dothideomycetes</taxon>
        <taxon>Pleosporomycetidae</taxon>
        <taxon>Pleosporales</taxon>
        <taxon>Lophiotremataceae</taxon>
        <taxon>Lophiotrema</taxon>
    </lineage>
</organism>
<dbReference type="InterPro" id="IPR023631">
    <property type="entry name" value="Amidase_dom"/>
</dbReference>
<accession>A0A6A5YVF7</accession>
<name>A0A6A5YVF7_9PLEO</name>
<feature type="domain" description="Amidase" evidence="1">
    <location>
        <begin position="29"/>
        <end position="380"/>
    </location>
</feature>
<dbReference type="SUPFAM" id="SSF75304">
    <property type="entry name" value="Amidase signature (AS) enzymes"/>
    <property type="match status" value="1"/>
</dbReference>
<evidence type="ECO:0000313" key="2">
    <source>
        <dbReference type="EMBL" id="KAF2111040.1"/>
    </source>
</evidence>
<dbReference type="Proteomes" id="UP000799770">
    <property type="component" value="Unassembled WGS sequence"/>
</dbReference>
<dbReference type="Gene3D" id="3.90.1300.10">
    <property type="entry name" value="Amidase signature (AS) domain"/>
    <property type="match status" value="1"/>
</dbReference>
<dbReference type="Pfam" id="PF01425">
    <property type="entry name" value="Amidase"/>
    <property type="match status" value="1"/>
</dbReference>
<dbReference type="PANTHER" id="PTHR42678:SF34">
    <property type="entry name" value="OS04G0183300 PROTEIN"/>
    <property type="match status" value="1"/>
</dbReference>
<protein>
    <submittedName>
        <fullName evidence="2">Amidase signature domain-containing protein</fullName>
    </submittedName>
</protein>
<dbReference type="InterPro" id="IPR036928">
    <property type="entry name" value="AS_sf"/>
</dbReference>
<dbReference type="PANTHER" id="PTHR42678">
    <property type="entry name" value="AMIDASE"/>
    <property type="match status" value="1"/>
</dbReference>
<proteinExistence type="predicted"/>